<feature type="region of interest" description="Disordered" evidence="1">
    <location>
        <begin position="1"/>
        <end position="50"/>
    </location>
</feature>
<proteinExistence type="predicted"/>
<keyword evidence="4" id="KW-1185">Reference proteome</keyword>
<evidence type="ECO:0000259" key="2">
    <source>
        <dbReference type="PROSITE" id="PS50879"/>
    </source>
</evidence>
<dbReference type="GO" id="GO:0004523">
    <property type="term" value="F:RNA-DNA hybrid ribonuclease activity"/>
    <property type="evidence" value="ECO:0007669"/>
    <property type="project" value="InterPro"/>
</dbReference>
<organism evidence="3 4">
    <name type="scientific">Entomortierella parvispora</name>
    <dbReference type="NCBI Taxonomy" id="205924"/>
    <lineage>
        <taxon>Eukaryota</taxon>
        <taxon>Fungi</taxon>
        <taxon>Fungi incertae sedis</taxon>
        <taxon>Mucoromycota</taxon>
        <taxon>Mortierellomycotina</taxon>
        <taxon>Mortierellomycetes</taxon>
        <taxon>Mortierellales</taxon>
        <taxon>Mortierellaceae</taxon>
        <taxon>Entomortierella</taxon>
    </lineage>
</organism>
<gene>
    <name evidence="3" type="ORF">EMPS_11592</name>
</gene>
<dbReference type="Pfam" id="PF00075">
    <property type="entry name" value="RNase_H"/>
    <property type="match status" value="1"/>
</dbReference>
<dbReference type="InterPro" id="IPR012337">
    <property type="entry name" value="RNaseH-like_sf"/>
</dbReference>
<evidence type="ECO:0000313" key="4">
    <source>
        <dbReference type="Proteomes" id="UP000827284"/>
    </source>
</evidence>
<dbReference type="Gene3D" id="3.30.420.10">
    <property type="entry name" value="Ribonuclease H-like superfamily/Ribonuclease H"/>
    <property type="match status" value="1"/>
</dbReference>
<dbReference type="EMBL" id="BQFW01000016">
    <property type="protein sequence ID" value="GJJ79232.1"/>
    <property type="molecule type" value="Genomic_DNA"/>
</dbReference>
<evidence type="ECO:0000313" key="3">
    <source>
        <dbReference type="EMBL" id="GJJ79232.1"/>
    </source>
</evidence>
<reference evidence="3" key="2">
    <citation type="journal article" date="2022" name="Microbiol. Resour. Announc.">
        <title>Whole-Genome Sequence of Entomortierella parvispora E1425, a Mucoromycotan Fungus Associated with Burkholderiaceae-Related Endosymbiotic Bacteria.</title>
        <authorList>
            <person name="Herlambang A."/>
            <person name="Guo Y."/>
            <person name="Takashima Y."/>
            <person name="Narisawa K."/>
            <person name="Ohta H."/>
            <person name="Nishizawa T."/>
        </authorList>
    </citation>
    <scope>NUCLEOTIDE SEQUENCE</scope>
    <source>
        <strain evidence="3">E1425</strain>
    </source>
</reference>
<reference evidence="3" key="1">
    <citation type="submission" date="2021-11" db="EMBL/GenBank/DDBJ databases">
        <authorList>
            <person name="Herlambang A."/>
            <person name="Guo Y."/>
            <person name="Takashima Y."/>
            <person name="Nishizawa T."/>
        </authorList>
    </citation>
    <scope>NUCLEOTIDE SEQUENCE</scope>
    <source>
        <strain evidence="3">E1425</strain>
    </source>
</reference>
<sequence length="868" mass="95298">MGPYVPGSHSHPSSLSSSSSSHPTLSPSSLLPSTPSSLGASGPSFLSPSSSPVITPSSPILSSSLTPVSSTPLSAQPSSQFSSFSPTFIAVPAVRRLFPDTDTTLGVTPLSRSVSASIDATNNLVADTPPSTYLARLPLDADDLLHGSSRWLDDALTTRLNAADSDTIPARTQLVQELQAALEKRRQQLQSDASRYRRLLATKPQQLATAIKEAERIAQQGLRTLQVRAQLQLGLLADRLARKLKDAHDFAVNKHQQHLAEAEQRQQIRADYISQAIKERDRDVTTNRERVEQHLHPLTVTVDQSAVHPLYISPPPLPPPCHEQIAKVGPLSMPQAQAELLHQLRQSPISQERKVLYSDGSMVRAGTKECAMAFGVADISTTAPHSIPGRADGQASSGKPELMGLLAAIVAMPPGQDILVRLDNEGVVTSFQDLVVDRHTTLPRKRQRATHAGLWAVLASVVAEREGRTEVEWVRGHSGDQGNEMADAIATKAVEQDTTPWQADLSTQGDITFIASCHGQQLESDLRQFLKQQTTIRRHQTWTAQHRVKRAISDLDDAEWRSALSIIHAKRPVHTFFSSRGDTTRRTQHIKKLHGMLPTLTVMQARYPDMYEDALCCRCGDAQEDNNHVWTCPNSVNQQRQIWEEAVATIPKWGRAAITRANEEATKRHRKQQARTPNVAAPRALQWHQPSDTALWTSLYAAFHDLPTIRPPDVGQTASPLPSARSIVTAYQGLLHSALITAWTPIIKGPRSVVVAVAHQFIRRLDRDALARIWKTRCEVTIAWEKSQGIRPKMKKQAAPSGQPWNNASGAILAPGICQCGKAYTEHHQGLCPGAQDDPTLADQRLLACVRGQVHLSTLEKMGKIHFL</sequence>
<dbReference type="InterPro" id="IPR036397">
    <property type="entry name" value="RNaseH_sf"/>
</dbReference>
<feature type="domain" description="RNase H type-1" evidence="2">
    <location>
        <begin position="350"/>
        <end position="495"/>
    </location>
</feature>
<dbReference type="Proteomes" id="UP000827284">
    <property type="component" value="Unassembled WGS sequence"/>
</dbReference>
<protein>
    <recommendedName>
        <fullName evidence="2">RNase H type-1 domain-containing protein</fullName>
    </recommendedName>
</protein>
<evidence type="ECO:0000256" key="1">
    <source>
        <dbReference type="SAM" id="MobiDB-lite"/>
    </source>
</evidence>
<comment type="caution">
    <text evidence="3">The sequence shown here is derived from an EMBL/GenBank/DDBJ whole genome shotgun (WGS) entry which is preliminary data.</text>
</comment>
<dbReference type="AlphaFoldDB" id="A0A9P3HP93"/>
<dbReference type="InterPro" id="IPR002156">
    <property type="entry name" value="RNaseH_domain"/>
</dbReference>
<name>A0A9P3HP93_9FUNG</name>
<feature type="region of interest" description="Disordered" evidence="1">
    <location>
        <begin position="663"/>
        <end position="682"/>
    </location>
</feature>
<accession>A0A9P3HP93</accession>
<dbReference type="PROSITE" id="PS50879">
    <property type="entry name" value="RNASE_H_1"/>
    <property type="match status" value="1"/>
</dbReference>
<dbReference type="OrthoDB" id="2386076at2759"/>
<dbReference type="SUPFAM" id="SSF53098">
    <property type="entry name" value="Ribonuclease H-like"/>
    <property type="match status" value="1"/>
</dbReference>
<dbReference type="GO" id="GO:0003676">
    <property type="term" value="F:nucleic acid binding"/>
    <property type="evidence" value="ECO:0007669"/>
    <property type="project" value="InterPro"/>
</dbReference>